<feature type="transmembrane region" description="Helical" evidence="1">
    <location>
        <begin position="35"/>
        <end position="57"/>
    </location>
</feature>
<proteinExistence type="predicted"/>
<feature type="transmembrane region" description="Helical" evidence="1">
    <location>
        <begin position="109"/>
        <end position="131"/>
    </location>
</feature>
<dbReference type="InterPro" id="IPR051158">
    <property type="entry name" value="Metallophosphoesterase_sf"/>
</dbReference>
<dbReference type="RefSeq" id="WP_262689006.1">
    <property type="nucleotide sequence ID" value="NZ_JAOQIO010000125.1"/>
</dbReference>
<dbReference type="PANTHER" id="PTHR31302:SF0">
    <property type="entry name" value="TRANSMEMBRANE PROTEIN WITH METALLOPHOSPHOESTERASE DOMAIN"/>
    <property type="match status" value="1"/>
</dbReference>
<feature type="transmembrane region" description="Helical" evidence="1">
    <location>
        <begin position="5"/>
        <end position="23"/>
    </location>
</feature>
<dbReference type="EMBL" id="JAOQIO010000125">
    <property type="protein sequence ID" value="MCU6798278.1"/>
    <property type="molecule type" value="Genomic_DNA"/>
</dbReference>
<dbReference type="Gene3D" id="3.60.21.10">
    <property type="match status" value="1"/>
</dbReference>
<keyword evidence="1" id="KW-0472">Membrane</keyword>
<evidence type="ECO:0000313" key="4">
    <source>
        <dbReference type="Proteomes" id="UP001652445"/>
    </source>
</evidence>
<gene>
    <name evidence="3" type="ORF">OB236_39735</name>
</gene>
<dbReference type="InterPro" id="IPR029052">
    <property type="entry name" value="Metallo-depent_PP-like"/>
</dbReference>
<evidence type="ECO:0000313" key="3">
    <source>
        <dbReference type="EMBL" id="MCU6798278.1"/>
    </source>
</evidence>
<protein>
    <submittedName>
        <fullName evidence="3">Metallophosphoesterase</fullName>
    </submittedName>
</protein>
<dbReference type="Pfam" id="PF00149">
    <property type="entry name" value="Metallophos"/>
    <property type="match status" value="1"/>
</dbReference>
<dbReference type="InterPro" id="IPR004843">
    <property type="entry name" value="Calcineurin-like_PHP"/>
</dbReference>
<keyword evidence="1" id="KW-0812">Transmembrane</keyword>
<accession>A0ABT2UUI2</accession>
<dbReference type="SUPFAM" id="SSF56300">
    <property type="entry name" value="Metallo-dependent phosphatases"/>
    <property type="match status" value="1"/>
</dbReference>
<reference evidence="3 4" key="1">
    <citation type="submission" date="2022-09" db="EMBL/GenBank/DDBJ databases">
        <authorList>
            <person name="Han X.L."/>
            <person name="Wang Q."/>
            <person name="Lu T."/>
        </authorList>
    </citation>
    <scope>NUCLEOTIDE SEQUENCE [LARGE SCALE GENOMIC DNA]</scope>
    <source>
        <strain evidence="3 4">WQ 127069</strain>
    </source>
</reference>
<dbReference type="PANTHER" id="PTHR31302">
    <property type="entry name" value="TRANSMEMBRANE PROTEIN WITH METALLOPHOSPHOESTERASE DOMAIN-RELATED"/>
    <property type="match status" value="1"/>
</dbReference>
<dbReference type="CDD" id="cd07385">
    <property type="entry name" value="MPP_YkuE_C"/>
    <property type="match status" value="1"/>
</dbReference>
<feature type="transmembrane region" description="Helical" evidence="1">
    <location>
        <begin position="78"/>
        <end position="103"/>
    </location>
</feature>
<evidence type="ECO:0000256" key="1">
    <source>
        <dbReference type="SAM" id="Phobius"/>
    </source>
</evidence>
<feature type="domain" description="Calcineurin-like phosphoesterase" evidence="2">
    <location>
        <begin position="155"/>
        <end position="323"/>
    </location>
</feature>
<comment type="caution">
    <text evidence="3">The sequence shown here is derived from an EMBL/GenBank/DDBJ whole genome shotgun (WGS) entry which is preliminary data.</text>
</comment>
<organism evidence="3 4">
    <name type="scientific">Paenibacillus baimaensis</name>
    <dbReference type="NCBI Taxonomy" id="2982185"/>
    <lineage>
        <taxon>Bacteria</taxon>
        <taxon>Bacillati</taxon>
        <taxon>Bacillota</taxon>
        <taxon>Bacilli</taxon>
        <taxon>Bacillales</taxon>
        <taxon>Paenibacillaceae</taxon>
        <taxon>Paenibacillus</taxon>
    </lineage>
</organism>
<sequence>MNPRFAVVITIFLSIFALINYYIGWHAQLFLSHVFHIQHFTIWWICYWLIAFSYIIGRLGSRYLPYSLSSVLKKIGSYWFAVMYFTFILLPFVDLAALVLWLFSVPLSLSVLILGSLLCLVVLLLMARGLWNARNPIVRTYEMSIPKDGGQLDKLRVAVASDIHLGSVVGNKKLQVLVDQINALNPDLILLPGDIIDDDIKPFIRHNMGAVMKQLRSRLGIYAVLGNHEYMGGHIQEFTEQMSAIGIDVLMDRSVKIADSFYVIGRKDKAAEHGGPSGREELDALLASVDKTLPLILMDHQPHRLDKAEAAGVDIMLSGHTHRGQMMPNHLITRRLFELDWGYLKKGNLHAVVSSGFGTWGPPVRIGSRSEVIELIIHFEG</sequence>
<dbReference type="Proteomes" id="UP001652445">
    <property type="component" value="Unassembled WGS sequence"/>
</dbReference>
<evidence type="ECO:0000259" key="2">
    <source>
        <dbReference type="Pfam" id="PF00149"/>
    </source>
</evidence>
<name>A0ABT2UUI2_9BACL</name>
<keyword evidence="4" id="KW-1185">Reference proteome</keyword>
<keyword evidence="1" id="KW-1133">Transmembrane helix</keyword>